<gene>
    <name evidence="4" type="ORF">HJC23_008526</name>
</gene>
<name>A0ABD3QYS7_9STRA</name>
<dbReference type="PANTHER" id="PTHR47249:SF1">
    <property type="entry name" value="VACUOLAR PROTEIN 8"/>
    <property type="match status" value="1"/>
</dbReference>
<dbReference type="Gene3D" id="1.25.10.10">
    <property type="entry name" value="Leucine-rich Repeat Variant"/>
    <property type="match status" value="1"/>
</dbReference>
<dbReference type="InterPro" id="IPR011989">
    <property type="entry name" value="ARM-like"/>
</dbReference>
<organism evidence="4 5">
    <name type="scientific">Cyclotella cryptica</name>
    <dbReference type="NCBI Taxonomy" id="29204"/>
    <lineage>
        <taxon>Eukaryota</taxon>
        <taxon>Sar</taxon>
        <taxon>Stramenopiles</taxon>
        <taxon>Ochrophyta</taxon>
        <taxon>Bacillariophyta</taxon>
        <taxon>Coscinodiscophyceae</taxon>
        <taxon>Thalassiosirophycidae</taxon>
        <taxon>Stephanodiscales</taxon>
        <taxon>Stephanodiscaceae</taxon>
        <taxon>Cyclotella</taxon>
    </lineage>
</organism>
<protein>
    <submittedName>
        <fullName evidence="4">Uncharacterized protein</fullName>
    </submittedName>
</protein>
<dbReference type="SUPFAM" id="SSF48371">
    <property type="entry name" value="ARM repeat"/>
    <property type="match status" value="1"/>
</dbReference>
<evidence type="ECO:0000256" key="1">
    <source>
        <dbReference type="ARBA" id="ARBA00005462"/>
    </source>
</evidence>
<dbReference type="AlphaFoldDB" id="A0ABD3QYS7"/>
<evidence type="ECO:0000256" key="3">
    <source>
        <dbReference type="PROSITE-ProRule" id="PRU00103"/>
    </source>
</evidence>
<dbReference type="PROSITE" id="PS50077">
    <property type="entry name" value="HEAT_REPEAT"/>
    <property type="match status" value="1"/>
</dbReference>
<comment type="similarity">
    <text evidence="1">Belongs to the beta-catenin family.</text>
</comment>
<reference evidence="4 5" key="1">
    <citation type="journal article" date="2020" name="G3 (Bethesda)">
        <title>Improved Reference Genome for Cyclotella cryptica CCMP332, a Model for Cell Wall Morphogenesis, Salinity Adaptation, and Lipid Production in Diatoms (Bacillariophyta).</title>
        <authorList>
            <person name="Roberts W.R."/>
            <person name="Downey K.M."/>
            <person name="Ruck E.C."/>
            <person name="Traller J.C."/>
            <person name="Alverson A.J."/>
        </authorList>
    </citation>
    <scope>NUCLEOTIDE SEQUENCE [LARGE SCALE GENOMIC DNA]</scope>
    <source>
        <strain evidence="4 5">CCMP332</strain>
    </source>
</reference>
<comment type="caution">
    <text evidence="4">The sequence shown here is derived from an EMBL/GenBank/DDBJ whole genome shotgun (WGS) entry which is preliminary data.</text>
</comment>
<dbReference type="InterPro" id="IPR045156">
    <property type="entry name" value="Vac8"/>
</dbReference>
<evidence type="ECO:0000256" key="2">
    <source>
        <dbReference type="ARBA" id="ARBA00022737"/>
    </source>
</evidence>
<dbReference type="PANTHER" id="PTHR47249">
    <property type="entry name" value="VACUOLAR PROTEIN 8"/>
    <property type="match status" value="1"/>
</dbReference>
<accession>A0ABD3QYS7</accession>
<dbReference type="InterPro" id="IPR016024">
    <property type="entry name" value="ARM-type_fold"/>
</dbReference>
<feature type="repeat" description="HEAT" evidence="3">
    <location>
        <begin position="426"/>
        <end position="457"/>
    </location>
</feature>
<evidence type="ECO:0000313" key="5">
    <source>
        <dbReference type="Proteomes" id="UP001516023"/>
    </source>
</evidence>
<dbReference type="EMBL" id="JABMIG020000006">
    <property type="protein sequence ID" value="KAL3804711.1"/>
    <property type="molecule type" value="Genomic_DNA"/>
</dbReference>
<keyword evidence="5" id="KW-1185">Reference proteome</keyword>
<dbReference type="Proteomes" id="UP001516023">
    <property type="component" value="Unassembled WGS sequence"/>
</dbReference>
<sequence length="505" mass="56233">MKMRAKVIGYIPLDRGSPTKTRLSHLLDITRAKNDSERLKRLNAAAQAFNHHDKAKHDHDVKAGAISILCNLLRSCAPFFIVKSKEVNGLCKILLQLYRCNEDRAKVSFCLDGSTLIIYLLEVIEINYRLGKKGNTKCMTMAQNLVDKLISLACVPLVLIKRHEELMSSLVSNINGATGRIVMFQSMKCVAMMSEHTQNKQVLLTFPGLMKSIEVGSRHMYEAVREESARIMCNLAWDARNKAQLAHRSKLEWAEMVFLTLVEPNASVAAKQYAMKTLSYMASEVNHKVMIINYDNGRIVKELIRLISDMSSFDKEVTITATDLVGRLICRATASQLVRNNPGFLVILASLGCGRNDVAVSAARVLKKLSTFIRHSDVGCHSDLLQALVTMSYGSLTEVLKWTVKAFAEQAASPRDRLSMIAHRGLLPALTLLAEDENDSVRGYALLVLNALAADVALAKGVNVDLVLERLVSKNARRTRIQPRCYSPTSIIQFDFDFETVDCSS</sequence>
<keyword evidence="2" id="KW-0677">Repeat</keyword>
<dbReference type="InterPro" id="IPR021133">
    <property type="entry name" value="HEAT_type_2"/>
</dbReference>
<proteinExistence type="inferred from homology"/>
<evidence type="ECO:0000313" key="4">
    <source>
        <dbReference type="EMBL" id="KAL3804711.1"/>
    </source>
</evidence>